<proteinExistence type="predicted"/>
<dbReference type="AlphaFoldDB" id="A0A915ES85"/>
<feature type="compositionally biased region" description="Polar residues" evidence="1">
    <location>
        <begin position="172"/>
        <end position="183"/>
    </location>
</feature>
<accession>A0A915ES85</accession>
<sequence>MNASSSYFLSHGAESSGQSLPHLAVPGMEGSEDMQYLRQHASLIAATAAANGHLCRLYHRFLLSSNSNTLLPLSSATSVAAAIPINPINYSNNSLLNPGFSTPVHSTSLPSSRYGAIGEKLPQRKTFNQYAAYDRETNHILGISQPCFTPFGVLSSSSAVSSPTPSHIHRPSSVTSNMTSGASSNPVLKQEAARFCAVENTLSTTAISNNQPFQDSDCVNLDVTNRNSHVGQQQIGDHFSSSPSLFVEKIGCAAVGSSSIWSHDDAAKRFVEQEECSIFKFSEC</sequence>
<evidence type="ECO:0000313" key="2">
    <source>
        <dbReference type="Proteomes" id="UP000887574"/>
    </source>
</evidence>
<protein>
    <submittedName>
        <fullName evidence="3">Uncharacterized protein</fullName>
    </submittedName>
</protein>
<keyword evidence="2" id="KW-1185">Reference proteome</keyword>
<feature type="compositionally biased region" description="Polar residues" evidence="1">
    <location>
        <begin position="1"/>
        <end position="19"/>
    </location>
</feature>
<name>A0A915ES85_9BILA</name>
<feature type="region of interest" description="Disordered" evidence="1">
    <location>
        <begin position="160"/>
        <end position="183"/>
    </location>
</feature>
<dbReference type="Proteomes" id="UP000887574">
    <property type="component" value="Unplaced"/>
</dbReference>
<evidence type="ECO:0000313" key="3">
    <source>
        <dbReference type="WBParaSite" id="jg8396"/>
    </source>
</evidence>
<organism evidence="2 3">
    <name type="scientific">Ditylenchus dipsaci</name>
    <dbReference type="NCBI Taxonomy" id="166011"/>
    <lineage>
        <taxon>Eukaryota</taxon>
        <taxon>Metazoa</taxon>
        <taxon>Ecdysozoa</taxon>
        <taxon>Nematoda</taxon>
        <taxon>Chromadorea</taxon>
        <taxon>Rhabditida</taxon>
        <taxon>Tylenchina</taxon>
        <taxon>Tylenchomorpha</taxon>
        <taxon>Sphaerularioidea</taxon>
        <taxon>Anguinidae</taxon>
        <taxon>Anguininae</taxon>
        <taxon>Ditylenchus</taxon>
    </lineage>
</organism>
<evidence type="ECO:0000256" key="1">
    <source>
        <dbReference type="SAM" id="MobiDB-lite"/>
    </source>
</evidence>
<feature type="region of interest" description="Disordered" evidence="1">
    <location>
        <begin position="1"/>
        <end position="20"/>
    </location>
</feature>
<dbReference type="WBParaSite" id="jg8396">
    <property type="protein sequence ID" value="jg8396"/>
    <property type="gene ID" value="jg8396"/>
</dbReference>
<reference evidence="3" key="1">
    <citation type="submission" date="2022-11" db="UniProtKB">
        <authorList>
            <consortium name="WormBaseParasite"/>
        </authorList>
    </citation>
    <scope>IDENTIFICATION</scope>
</reference>